<accession>A0ABP9RDH6</accession>
<sequence>MDIDAYVARHRPDWGRLDELLRRRSLTGAEADELVALYQRAATHLSTVRSSSPDPALVGWLSSLVARARAAVTGAHSPAWRDAARFFLVGFPGACYATRRWALAVAAVMLLVAWVAGAWVAGDPRVRSSLATPEQIRRLTEHDFAAYYSSAPAGSFGAQVWTNNAFVAAICLVSGILLLPVVWVLLQNAVNVGVTAGLMAAADRLDVFFGLITPHGLLELTMVFFAGGAGLRLGWTLVDPGPLPRRAAVAARGRATVGMALGIGLVLLVAGAIEAFVTPSGLPTWAKIVIGALAEGLFLGYVRVFGRRAARAGETGDIAAEQRGDTVPTAG</sequence>
<dbReference type="Proteomes" id="UP001428817">
    <property type="component" value="Unassembled WGS sequence"/>
</dbReference>
<protein>
    <submittedName>
        <fullName evidence="2">Stage II sporulation protein M</fullName>
    </submittedName>
</protein>
<proteinExistence type="predicted"/>
<dbReference type="RefSeq" id="WP_185062144.1">
    <property type="nucleotide sequence ID" value="NZ_BAABJP010000062.1"/>
</dbReference>
<feature type="transmembrane region" description="Helical" evidence="1">
    <location>
        <begin position="101"/>
        <end position="121"/>
    </location>
</feature>
<evidence type="ECO:0000313" key="3">
    <source>
        <dbReference type="Proteomes" id="UP001428817"/>
    </source>
</evidence>
<keyword evidence="1" id="KW-1133">Transmembrane helix</keyword>
<feature type="transmembrane region" description="Helical" evidence="1">
    <location>
        <begin position="259"/>
        <end position="278"/>
    </location>
</feature>
<name>A0ABP9RDH6_9PSEU</name>
<evidence type="ECO:0000256" key="1">
    <source>
        <dbReference type="SAM" id="Phobius"/>
    </source>
</evidence>
<keyword evidence="1" id="KW-0472">Membrane</keyword>
<feature type="transmembrane region" description="Helical" evidence="1">
    <location>
        <begin position="284"/>
        <end position="302"/>
    </location>
</feature>
<dbReference type="PANTHER" id="PTHR35337:SF1">
    <property type="entry name" value="SLR1478 PROTEIN"/>
    <property type="match status" value="1"/>
</dbReference>
<comment type="caution">
    <text evidence="2">The sequence shown here is derived from an EMBL/GenBank/DDBJ whole genome shotgun (WGS) entry which is preliminary data.</text>
</comment>
<organism evidence="2 3">
    <name type="scientific">Pseudonocardia eucalypti</name>
    <dbReference type="NCBI Taxonomy" id="648755"/>
    <lineage>
        <taxon>Bacteria</taxon>
        <taxon>Bacillati</taxon>
        <taxon>Actinomycetota</taxon>
        <taxon>Actinomycetes</taxon>
        <taxon>Pseudonocardiales</taxon>
        <taxon>Pseudonocardiaceae</taxon>
        <taxon>Pseudonocardia</taxon>
    </lineage>
</organism>
<dbReference type="EMBL" id="BAABJP010000062">
    <property type="protein sequence ID" value="GAA5174658.1"/>
    <property type="molecule type" value="Genomic_DNA"/>
</dbReference>
<keyword evidence="3" id="KW-1185">Reference proteome</keyword>
<dbReference type="InterPro" id="IPR002798">
    <property type="entry name" value="SpoIIM-like"/>
</dbReference>
<dbReference type="PANTHER" id="PTHR35337">
    <property type="entry name" value="SLR1478 PROTEIN"/>
    <property type="match status" value="1"/>
</dbReference>
<evidence type="ECO:0000313" key="2">
    <source>
        <dbReference type="EMBL" id="GAA5174658.1"/>
    </source>
</evidence>
<dbReference type="Pfam" id="PF01944">
    <property type="entry name" value="SpoIIM"/>
    <property type="match status" value="1"/>
</dbReference>
<feature type="transmembrane region" description="Helical" evidence="1">
    <location>
        <begin position="165"/>
        <end position="186"/>
    </location>
</feature>
<keyword evidence="1" id="KW-0812">Transmembrane</keyword>
<gene>
    <name evidence="2" type="ORF">GCM10023321_78970</name>
</gene>
<reference evidence="3" key="1">
    <citation type="journal article" date="2019" name="Int. J. Syst. Evol. Microbiol.">
        <title>The Global Catalogue of Microorganisms (GCM) 10K type strain sequencing project: providing services to taxonomists for standard genome sequencing and annotation.</title>
        <authorList>
            <consortium name="The Broad Institute Genomics Platform"/>
            <consortium name="The Broad Institute Genome Sequencing Center for Infectious Disease"/>
            <person name="Wu L."/>
            <person name="Ma J."/>
        </authorList>
    </citation>
    <scope>NUCLEOTIDE SEQUENCE [LARGE SCALE GENOMIC DNA]</scope>
    <source>
        <strain evidence="3">JCM 18303</strain>
    </source>
</reference>